<keyword evidence="1" id="KW-1133">Transmembrane helix</keyword>
<sequence>MNLLEGFLAVALFLISTALILYFGHLTGEMIKLKYVYEATKNGSCGNKTSQIGGIVVAMCVTVSFNSTFNIELYNVTAPIR</sequence>
<dbReference type="Proteomes" id="UP000554766">
    <property type="component" value="Unassembled WGS sequence"/>
</dbReference>
<reference evidence="2 3" key="1">
    <citation type="journal article" date="2020" name="Nat. Commun.">
        <title>The structures of two archaeal type IV pili illuminate evolutionary relationships.</title>
        <authorList>
            <person name="Wang F."/>
            <person name="Baquero D.P."/>
            <person name="Su Z."/>
            <person name="Beltran L.C."/>
            <person name="Prangishvili D."/>
            <person name="Krupovic M."/>
            <person name="Egelman E.H."/>
        </authorList>
    </citation>
    <scope>NUCLEOTIDE SEQUENCE [LARGE SCALE GENOMIC DNA]</scope>
    <source>
        <strain evidence="2 3">2GA</strain>
    </source>
</reference>
<keyword evidence="1" id="KW-0812">Transmembrane</keyword>
<proteinExistence type="predicted"/>
<feature type="transmembrane region" description="Helical" evidence="1">
    <location>
        <begin position="6"/>
        <end position="24"/>
    </location>
</feature>
<organism evidence="2 3">
    <name type="scientific">Pyrobaculum arsenaticum</name>
    <dbReference type="NCBI Taxonomy" id="121277"/>
    <lineage>
        <taxon>Archaea</taxon>
        <taxon>Thermoproteota</taxon>
        <taxon>Thermoprotei</taxon>
        <taxon>Thermoproteales</taxon>
        <taxon>Thermoproteaceae</taxon>
        <taxon>Pyrobaculum</taxon>
    </lineage>
</organism>
<keyword evidence="1" id="KW-0472">Membrane</keyword>
<accession>A0A7L4P5K5</accession>
<dbReference type="GeneID" id="5054833"/>
<keyword evidence="3" id="KW-1185">Reference proteome</keyword>
<dbReference type="RefSeq" id="WP_011900499.1">
    <property type="nucleotide sequence ID" value="NZ_JAAVJF010000001.1"/>
</dbReference>
<comment type="caution">
    <text evidence="2">The sequence shown here is derived from an EMBL/GenBank/DDBJ whole genome shotgun (WGS) entry which is preliminary data.</text>
</comment>
<evidence type="ECO:0000313" key="2">
    <source>
        <dbReference type="EMBL" id="NYR14479.1"/>
    </source>
</evidence>
<protein>
    <submittedName>
        <fullName evidence="2">Uncharacterized protein</fullName>
    </submittedName>
</protein>
<dbReference type="AlphaFoldDB" id="A0A7L4P5K5"/>
<evidence type="ECO:0000256" key="1">
    <source>
        <dbReference type="SAM" id="Phobius"/>
    </source>
</evidence>
<gene>
    <name evidence="2" type="ORF">HC235_00525</name>
</gene>
<evidence type="ECO:0000313" key="3">
    <source>
        <dbReference type="Proteomes" id="UP000554766"/>
    </source>
</evidence>
<name>A0A7L4P5K5_9CREN</name>
<dbReference type="OMA" id="ATKNGSC"/>
<dbReference type="EMBL" id="JAAVJF010000001">
    <property type="protein sequence ID" value="NYR14479.1"/>
    <property type="molecule type" value="Genomic_DNA"/>
</dbReference>